<accession>A0A0E9QQ67</accession>
<organism evidence="1">
    <name type="scientific">Anguilla anguilla</name>
    <name type="common">European freshwater eel</name>
    <name type="synonym">Muraena anguilla</name>
    <dbReference type="NCBI Taxonomy" id="7936"/>
    <lineage>
        <taxon>Eukaryota</taxon>
        <taxon>Metazoa</taxon>
        <taxon>Chordata</taxon>
        <taxon>Craniata</taxon>
        <taxon>Vertebrata</taxon>
        <taxon>Euteleostomi</taxon>
        <taxon>Actinopterygii</taxon>
        <taxon>Neopterygii</taxon>
        <taxon>Teleostei</taxon>
        <taxon>Anguilliformes</taxon>
        <taxon>Anguillidae</taxon>
        <taxon>Anguilla</taxon>
    </lineage>
</organism>
<protein>
    <submittedName>
        <fullName evidence="1">Uncharacterized protein</fullName>
    </submittedName>
</protein>
<name>A0A0E9QQ67_ANGAN</name>
<evidence type="ECO:0000313" key="1">
    <source>
        <dbReference type="EMBL" id="JAH18949.1"/>
    </source>
</evidence>
<sequence>MTYSIGRFHFKINRKQCAWFTRLVGLSI</sequence>
<reference evidence="1" key="2">
    <citation type="journal article" date="2015" name="Fish Shellfish Immunol.">
        <title>Early steps in the European eel (Anguilla anguilla)-Vibrio vulnificus interaction in the gills: Role of the RtxA13 toxin.</title>
        <authorList>
            <person name="Callol A."/>
            <person name="Pajuelo D."/>
            <person name="Ebbesson L."/>
            <person name="Teles M."/>
            <person name="MacKenzie S."/>
            <person name="Amaro C."/>
        </authorList>
    </citation>
    <scope>NUCLEOTIDE SEQUENCE</scope>
</reference>
<proteinExistence type="predicted"/>
<dbReference type="AlphaFoldDB" id="A0A0E9QQ67"/>
<reference evidence="1" key="1">
    <citation type="submission" date="2014-11" db="EMBL/GenBank/DDBJ databases">
        <authorList>
            <person name="Amaro Gonzalez C."/>
        </authorList>
    </citation>
    <scope>NUCLEOTIDE SEQUENCE</scope>
</reference>
<dbReference type="EMBL" id="GBXM01089628">
    <property type="protein sequence ID" value="JAH18949.1"/>
    <property type="molecule type" value="Transcribed_RNA"/>
</dbReference>